<dbReference type="EMBL" id="CP022375">
    <property type="protein sequence ID" value="AXH29424.1"/>
    <property type="molecule type" value="Genomic_DNA"/>
</dbReference>
<evidence type="ECO:0000313" key="6">
    <source>
        <dbReference type="EMBL" id="AXH29424.1"/>
    </source>
</evidence>
<dbReference type="GO" id="GO:0004674">
    <property type="term" value="F:protein serine/threonine kinase activity"/>
    <property type="evidence" value="ECO:0007669"/>
    <property type="project" value="TreeGrafter"/>
</dbReference>
<keyword evidence="3" id="KW-0418">Kinase</keyword>
<sequence>MKFTPTKIVYVYYKPLDEKKLVGRLAVKSHKLFFEYDVNFLKTGLNLSPFKLPLKAGIIPSEDFTFDGMFGVFNDSLPDGWGRLLLDRALVKHDINPGSLSLLDRLCFVGSHGMGALTYEPETENAPLLSHASLDEIAREICEFQKHDDDSYVEDLLKLGGSSAGARPKILIDIKGEHWLIKFPSSTDPKDIGAIEYAYHLMAQDAGLEVPNAKLFPSTKGLGFFGSKRFDRNDCERIHMHTISGLLHADHRIPSLDYQMIMKATMYLTRNMNCCEKQYRQCVFNILSHNRDDHAKNFSFLMAKDGSWRMSPSYDLTFSSGPSGEHCSMIMGEGKNPGISHLLELAKISNIKKNVALCIISEVKAAVVKWSEFAQMVGVSNTNTKLIDSAIKEIIKENF</sequence>
<reference evidence="6 7" key="1">
    <citation type="submission" date="2017-07" db="EMBL/GenBank/DDBJ databases">
        <title>Complete genome sequences and comparative analysis of the novel pathogen Francisella opportunistica.</title>
        <authorList>
            <person name="Dietrich E.A."/>
            <person name="Kingry L.C."/>
            <person name="Petersen J.M."/>
        </authorList>
    </citation>
    <scope>NUCLEOTIDE SEQUENCE [LARGE SCALE GENOMIC DNA]</scope>
    <source>
        <strain evidence="6 7">14-2155</strain>
    </source>
</reference>
<dbReference type="Pfam" id="PF07804">
    <property type="entry name" value="HipA_C"/>
    <property type="match status" value="1"/>
</dbReference>
<dbReference type="InterPro" id="IPR052028">
    <property type="entry name" value="HipA_Ser/Thr_kinase"/>
</dbReference>
<organism evidence="6 7">
    <name type="scientific">Francisella opportunistica</name>
    <dbReference type="NCBI Taxonomy" id="2016517"/>
    <lineage>
        <taxon>Bacteria</taxon>
        <taxon>Pseudomonadati</taxon>
        <taxon>Pseudomonadota</taxon>
        <taxon>Gammaproteobacteria</taxon>
        <taxon>Thiotrichales</taxon>
        <taxon>Francisellaceae</taxon>
        <taxon>Francisella</taxon>
    </lineage>
</organism>
<protein>
    <submittedName>
        <fullName evidence="6">Type II toxin-antitoxin system HipA family toxin</fullName>
    </submittedName>
</protein>
<evidence type="ECO:0000256" key="1">
    <source>
        <dbReference type="ARBA" id="ARBA00010164"/>
    </source>
</evidence>
<keyword evidence="7" id="KW-1185">Reference proteome</keyword>
<dbReference type="GO" id="GO:0005829">
    <property type="term" value="C:cytosol"/>
    <property type="evidence" value="ECO:0007669"/>
    <property type="project" value="TreeGrafter"/>
</dbReference>
<keyword evidence="2" id="KW-0808">Transferase</keyword>
<name>A0A345JQ28_9GAMM</name>
<evidence type="ECO:0000259" key="4">
    <source>
        <dbReference type="Pfam" id="PF07804"/>
    </source>
</evidence>
<comment type="similarity">
    <text evidence="1">Belongs to the HipA Ser/Thr kinase family.</text>
</comment>
<evidence type="ECO:0000259" key="5">
    <source>
        <dbReference type="Pfam" id="PF13657"/>
    </source>
</evidence>
<dbReference type="AlphaFoldDB" id="A0A345JQ28"/>
<gene>
    <name evidence="6" type="ORF">CGC43_01885</name>
</gene>
<evidence type="ECO:0000256" key="3">
    <source>
        <dbReference type="ARBA" id="ARBA00022777"/>
    </source>
</evidence>
<feature type="domain" description="HipA N-terminal subdomain 1" evidence="5">
    <location>
        <begin position="19"/>
        <end position="119"/>
    </location>
</feature>
<dbReference type="InterPro" id="IPR017508">
    <property type="entry name" value="HipA_N1"/>
</dbReference>
<dbReference type="Proteomes" id="UP000253862">
    <property type="component" value="Chromosome"/>
</dbReference>
<dbReference type="RefSeq" id="WP_071628711.1">
    <property type="nucleotide sequence ID" value="NZ_CP022375.1"/>
</dbReference>
<evidence type="ECO:0000256" key="2">
    <source>
        <dbReference type="ARBA" id="ARBA00022679"/>
    </source>
</evidence>
<evidence type="ECO:0000313" key="7">
    <source>
        <dbReference type="Proteomes" id="UP000253862"/>
    </source>
</evidence>
<dbReference type="Gene3D" id="1.10.1070.20">
    <property type="match status" value="1"/>
</dbReference>
<dbReference type="Pfam" id="PF13657">
    <property type="entry name" value="Couple_hipA"/>
    <property type="match status" value="1"/>
</dbReference>
<dbReference type="PANTHER" id="PTHR37419">
    <property type="entry name" value="SERINE/THREONINE-PROTEIN KINASE TOXIN HIPA"/>
    <property type="match status" value="1"/>
</dbReference>
<dbReference type="InterPro" id="IPR012893">
    <property type="entry name" value="HipA-like_C"/>
</dbReference>
<proteinExistence type="inferred from homology"/>
<accession>A0A345JQ28</accession>
<dbReference type="KEGG" id="foo:CGC45_01870"/>
<dbReference type="PANTHER" id="PTHR37419:SF8">
    <property type="entry name" value="TOXIN YJJJ"/>
    <property type="match status" value="1"/>
</dbReference>
<dbReference type="OrthoDB" id="9805913at2"/>
<feature type="domain" description="HipA-like C-terminal" evidence="4">
    <location>
        <begin position="162"/>
        <end position="369"/>
    </location>
</feature>